<dbReference type="GO" id="GO:0005634">
    <property type="term" value="C:nucleus"/>
    <property type="evidence" value="ECO:0007669"/>
    <property type="project" value="UniProtKB-SubCell"/>
</dbReference>
<evidence type="ECO:0000313" key="9">
    <source>
        <dbReference type="Proteomes" id="UP001497516"/>
    </source>
</evidence>
<reference evidence="8 9" key="1">
    <citation type="submission" date="2024-04" db="EMBL/GenBank/DDBJ databases">
        <authorList>
            <person name="Fracassetti M."/>
        </authorList>
    </citation>
    <scope>NUCLEOTIDE SEQUENCE [LARGE SCALE GENOMIC DNA]</scope>
</reference>
<dbReference type="Proteomes" id="UP001497516">
    <property type="component" value="Chromosome 4"/>
</dbReference>
<dbReference type="InterPro" id="IPR003441">
    <property type="entry name" value="NAC-dom"/>
</dbReference>
<dbReference type="GO" id="GO:0006355">
    <property type="term" value="P:regulation of DNA-templated transcription"/>
    <property type="evidence" value="ECO:0007669"/>
    <property type="project" value="InterPro"/>
</dbReference>
<organism evidence="8 9">
    <name type="scientific">Linum trigynum</name>
    <dbReference type="NCBI Taxonomy" id="586398"/>
    <lineage>
        <taxon>Eukaryota</taxon>
        <taxon>Viridiplantae</taxon>
        <taxon>Streptophyta</taxon>
        <taxon>Embryophyta</taxon>
        <taxon>Tracheophyta</taxon>
        <taxon>Spermatophyta</taxon>
        <taxon>Magnoliopsida</taxon>
        <taxon>eudicotyledons</taxon>
        <taxon>Gunneridae</taxon>
        <taxon>Pentapetalae</taxon>
        <taxon>rosids</taxon>
        <taxon>fabids</taxon>
        <taxon>Malpighiales</taxon>
        <taxon>Linaceae</taxon>
        <taxon>Linum</taxon>
    </lineage>
</organism>
<accession>A0AAV2E1Y6</accession>
<name>A0AAV2E1Y6_9ROSI</name>
<evidence type="ECO:0000256" key="3">
    <source>
        <dbReference type="ARBA" id="ARBA00023125"/>
    </source>
</evidence>
<dbReference type="PANTHER" id="PTHR31719:SF94">
    <property type="entry name" value="PROTEIN ATAF2"/>
    <property type="match status" value="1"/>
</dbReference>
<dbReference type="Pfam" id="PF02365">
    <property type="entry name" value="NAM"/>
    <property type="match status" value="1"/>
</dbReference>
<dbReference type="InterPro" id="IPR036093">
    <property type="entry name" value="NAC_dom_sf"/>
</dbReference>
<evidence type="ECO:0000256" key="1">
    <source>
        <dbReference type="ARBA" id="ARBA00004123"/>
    </source>
</evidence>
<proteinExistence type="predicted"/>
<comment type="subcellular location">
    <subcellularLocation>
        <location evidence="1">Nucleus</location>
    </subcellularLocation>
</comment>
<feature type="compositionally biased region" description="Low complexity" evidence="6">
    <location>
        <begin position="271"/>
        <end position="280"/>
    </location>
</feature>
<dbReference type="GO" id="GO:0043565">
    <property type="term" value="F:sequence-specific DNA binding"/>
    <property type="evidence" value="ECO:0007669"/>
    <property type="project" value="UniProtKB-ARBA"/>
</dbReference>
<keyword evidence="5" id="KW-0539">Nucleus</keyword>
<feature type="region of interest" description="Disordered" evidence="6">
    <location>
        <begin position="217"/>
        <end position="280"/>
    </location>
</feature>
<dbReference type="AlphaFoldDB" id="A0AAV2E1Y6"/>
<dbReference type="SUPFAM" id="SSF101941">
    <property type="entry name" value="NAC domain"/>
    <property type="match status" value="1"/>
</dbReference>
<gene>
    <name evidence="8" type="ORF">LTRI10_LOCUS21317</name>
</gene>
<evidence type="ECO:0000259" key="7">
    <source>
        <dbReference type="PROSITE" id="PS51005"/>
    </source>
</evidence>
<dbReference type="PROSITE" id="PS51005">
    <property type="entry name" value="NAC"/>
    <property type="match status" value="1"/>
</dbReference>
<evidence type="ECO:0000256" key="2">
    <source>
        <dbReference type="ARBA" id="ARBA00023015"/>
    </source>
</evidence>
<evidence type="ECO:0000256" key="5">
    <source>
        <dbReference type="ARBA" id="ARBA00023242"/>
    </source>
</evidence>
<feature type="region of interest" description="Disordered" evidence="6">
    <location>
        <begin position="165"/>
        <end position="190"/>
    </location>
</feature>
<dbReference type="PANTHER" id="PTHR31719">
    <property type="entry name" value="NAC TRANSCRIPTION FACTOR 56"/>
    <property type="match status" value="1"/>
</dbReference>
<evidence type="ECO:0000256" key="4">
    <source>
        <dbReference type="ARBA" id="ARBA00023163"/>
    </source>
</evidence>
<feature type="compositionally biased region" description="Basic and acidic residues" evidence="6">
    <location>
        <begin position="165"/>
        <end position="174"/>
    </location>
</feature>
<evidence type="ECO:0000313" key="8">
    <source>
        <dbReference type="EMBL" id="CAL1379824.1"/>
    </source>
</evidence>
<dbReference type="FunFam" id="2.170.150.80:FF:000004">
    <property type="entry name" value="NAC transcription factor"/>
    <property type="match status" value="1"/>
</dbReference>
<evidence type="ECO:0000256" key="6">
    <source>
        <dbReference type="SAM" id="MobiDB-lite"/>
    </source>
</evidence>
<dbReference type="EMBL" id="OZ034817">
    <property type="protein sequence ID" value="CAL1379824.1"/>
    <property type="molecule type" value="Genomic_DNA"/>
</dbReference>
<keyword evidence="2" id="KW-0805">Transcription regulation</keyword>
<protein>
    <recommendedName>
        <fullName evidence="7">NAC domain-containing protein</fullName>
    </recommendedName>
</protein>
<keyword evidence="4" id="KW-0804">Transcription</keyword>
<feature type="domain" description="NAC" evidence="7">
    <location>
        <begin position="11"/>
        <end position="161"/>
    </location>
</feature>
<keyword evidence="3" id="KW-0238">DNA-binding</keyword>
<dbReference type="Gene3D" id="2.170.150.80">
    <property type="entry name" value="NAC domain"/>
    <property type="match status" value="1"/>
</dbReference>
<keyword evidence="9" id="KW-1185">Reference proteome</keyword>
<sequence>MKSTVEQQLNLPAGFRFHPTDDELVTHYLCKKCAGQGINVPIIAELDLYKFDPWELPEMALYGEKEWYFFSPRDRKYPNGSRPNRAAGTGYWKATGADKPIGKPKTLGIKKALVFYAGKAPRGVKTNWIMHEYRLANVDRSAGKKSGLRLDDWVLCRLYNKKGTMEKHFPDEGTKSPAVKLQPSSPVPEDDEEMMWTVEEMKPNLLDLQLQQQFWEMETPEESTSVPPQLHTDSSSSGEQHAVWSPPENKEVESRSGGGGGARCGGEPNRNSGSNNQGNGFDFGFEFRDFGFGFDGVEFAGAGGGDSSGGFQLDQQQLQEMFMYIPEPLF</sequence>
<feature type="compositionally biased region" description="Polar residues" evidence="6">
    <location>
        <begin position="222"/>
        <end position="239"/>
    </location>
</feature>